<comment type="caution">
    <text evidence="2">The sequence shown here is derived from an EMBL/GenBank/DDBJ whole genome shotgun (WGS) entry which is preliminary data.</text>
</comment>
<keyword evidence="1" id="KW-1133">Transmembrane helix</keyword>
<gene>
    <name evidence="2" type="ORF">FZC75_16140</name>
</gene>
<reference evidence="2 3" key="1">
    <citation type="submission" date="2019-08" db="EMBL/GenBank/DDBJ databases">
        <title>Bacillus genomes from the desert of Cuatro Cienegas, Coahuila.</title>
        <authorList>
            <person name="Olmedo-Alvarez G."/>
        </authorList>
    </citation>
    <scope>NUCLEOTIDE SEQUENCE [LARGE SCALE GENOMIC DNA]</scope>
    <source>
        <strain evidence="2 3">CH98b_3T</strain>
    </source>
</reference>
<evidence type="ECO:0000313" key="2">
    <source>
        <dbReference type="EMBL" id="TYS70162.1"/>
    </source>
</evidence>
<dbReference type="GO" id="GO:0005886">
    <property type="term" value="C:plasma membrane"/>
    <property type="evidence" value="ECO:0007669"/>
    <property type="project" value="UniProtKB-SubCell"/>
</dbReference>
<feature type="transmembrane region" description="Helical" evidence="1">
    <location>
        <begin position="163"/>
        <end position="182"/>
    </location>
</feature>
<dbReference type="GO" id="GO:0140359">
    <property type="term" value="F:ABC-type transporter activity"/>
    <property type="evidence" value="ECO:0007669"/>
    <property type="project" value="InterPro"/>
</dbReference>
<dbReference type="EMBL" id="VTET01000008">
    <property type="protein sequence ID" value="TYS70162.1"/>
    <property type="molecule type" value="Genomic_DNA"/>
</dbReference>
<dbReference type="OrthoDB" id="2580477at2"/>
<dbReference type="RefSeq" id="WP_148980023.1">
    <property type="nucleotide sequence ID" value="NZ_JBNILM010000006.1"/>
</dbReference>
<feature type="transmembrane region" description="Helical" evidence="1">
    <location>
        <begin position="131"/>
        <end position="156"/>
    </location>
</feature>
<accession>A0A5D4T6Q2</accession>
<dbReference type="AlphaFoldDB" id="A0A5D4T6Q2"/>
<sequence>MWAICLNEFKGHFKSFKSIVVIAIIFGVTYLTADLMSNLMATFPEEAAELGTDGYATGIVILIFVLGFFFITGLSHDIINREVSERTMRFLVTKTSRLNVLMGKYLGVWFFWLFCMVICFLLITIKSKDFLWLGLIDTMLFLSVALALNLVFSIVIPKPGVTMFVGITFALVFPALSFWAIFSGKLYVTWFKFLTPYYYSSLSNYYILINGLYTVLLLLLAYWLFNRRDF</sequence>
<evidence type="ECO:0000256" key="1">
    <source>
        <dbReference type="SAM" id="Phobius"/>
    </source>
</evidence>
<evidence type="ECO:0000313" key="3">
    <source>
        <dbReference type="Proteomes" id="UP000324517"/>
    </source>
</evidence>
<dbReference type="Proteomes" id="UP000324517">
    <property type="component" value="Unassembled WGS sequence"/>
</dbReference>
<feature type="transmembrane region" description="Helical" evidence="1">
    <location>
        <begin position="100"/>
        <end position="125"/>
    </location>
</feature>
<proteinExistence type="predicted"/>
<keyword evidence="1" id="KW-0472">Membrane</keyword>
<organism evidence="2 3">
    <name type="scientific">Sutcliffiella horikoshii</name>
    <dbReference type="NCBI Taxonomy" id="79883"/>
    <lineage>
        <taxon>Bacteria</taxon>
        <taxon>Bacillati</taxon>
        <taxon>Bacillota</taxon>
        <taxon>Bacilli</taxon>
        <taxon>Bacillales</taxon>
        <taxon>Bacillaceae</taxon>
        <taxon>Sutcliffiella</taxon>
    </lineage>
</organism>
<name>A0A5D4T6Q2_9BACI</name>
<protein>
    <submittedName>
        <fullName evidence="2">ABC transporter permease subunit</fullName>
    </submittedName>
</protein>
<keyword evidence="1" id="KW-0812">Transmembrane</keyword>
<feature type="transmembrane region" description="Helical" evidence="1">
    <location>
        <begin position="55"/>
        <end position="79"/>
    </location>
</feature>
<feature type="transmembrane region" description="Helical" evidence="1">
    <location>
        <begin position="202"/>
        <end position="225"/>
    </location>
</feature>
<feature type="transmembrane region" description="Helical" evidence="1">
    <location>
        <begin position="20"/>
        <end position="43"/>
    </location>
</feature>